<reference evidence="4" key="2">
    <citation type="submission" date="2013-04" db="EMBL/GenBank/DDBJ databases">
        <title>The genome sequence of the maize-pathogen Clavibacter michiganensis subsp. nebraskensis.</title>
        <authorList>
            <person name="Gartemann K.H."/>
            <person name="Blom J."/>
            <person name="Dreiseikelmann B."/>
            <person name="Fluegel M."/>
            <person name="Jaenicke S."/>
            <person name="Linke B."/>
            <person name="Sczcepanowski R."/>
            <person name="Wittmann J."/>
            <person name="Goesmann A."/>
            <person name="Puehler A."/>
            <person name="Eichenlaub R."/>
            <person name="Rueckert C."/>
        </authorList>
    </citation>
    <scope>NUCLEOTIDE SEQUENCE [LARGE SCALE GENOMIC DNA]</scope>
    <source>
        <strain evidence="4">NCPPB 2581</strain>
    </source>
</reference>
<dbReference type="InterPro" id="IPR021120">
    <property type="entry name" value="KduI/IolB_isomerase"/>
</dbReference>
<evidence type="ECO:0000313" key="3">
    <source>
        <dbReference type="EMBL" id="CCE74690.1"/>
    </source>
</evidence>
<gene>
    <name evidence="3" type="ORF">CMN_00732</name>
</gene>
<dbReference type="InterPro" id="IPR014710">
    <property type="entry name" value="RmlC-like_jellyroll"/>
</dbReference>
<dbReference type="RefSeq" id="WP_015489483.1">
    <property type="nucleotide sequence ID" value="NC_020891.1"/>
</dbReference>
<proteinExistence type="predicted"/>
<evidence type="ECO:0000256" key="1">
    <source>
        <dbReference type="ARBA" id="ARBA00023235"/>
    </source>
</evidence>
<feature type="compositionally biased region" description="Low complexity" evidence="2">
    <location>
        <begin position="300"/>
        <end position="326"/>
    </location>
</feature>
<dbReference type="AlphaFoldDB" id="A0AAI9EIA4"/>
<evidence type="ECO:0000313" key="4">
    <source>
        <dbReference type="Proteomes" id="UP000012170"/>
    </source>
</evidence>
<dbReference type="InterPro" id="IPR011051">
    <property type="entry name" value="RmlC_Cupin_sf"/>
</dbReference>
<dbReference type="GeneID" id="92982541"/>
<keyword evidence="1 3" id="KW-0413">Isomerase</keyword>
<evidence type="ECO:0000256" key="2">
    <source>
        <dbReference type="SAM" id="MobiDB-lite"/>
    </source>
</evidence>
<dbReference type="KEGG" id="cmc:CMN_00732"/>
<dbReference type="GO" id="GO:0019310">
    <property type="term" value="P:inositol catabolic process"/>
    <property type="evidence" value="ECO:0007669"/>
    <property type="project" value="InterPro"/>
</dbReference>
<dbReference type="Proteomes" id="UP000012170">
    <property type="component" value="Chromosome"/>
</dbReference>
<dbReference type="GO" id="GO:0008880">
    <property type="term" value="F:glucuronate isomerase activity"/>
    <property type="evidence" value="ECO:0007669"/>
    <property type="project" value="InterPro"/>
</dbReference>
<reference evidence="3 4" key="1">
    <citation type="submission" date="2011-11" db="EMBL/GenBank/DDBJ databases">
        <authorList>
            <person name="Gartemann K."/>
        </authorList>
    </citation>
    <scope>NUCLEOTIDE SEQUENCE [LARGE SCALE GENOMIC DNA]</scope>
    <source>
        <strain evidence="4">NCPPB 2581</strain>
    </source>
</reference>
<dbReference type="InterPro" id="IPR024203">
    <property type="entry name" value="Deoxy-glucuronate_isom_IolB"/>
</dbReference>
<dbReference type="SUPFAM" id="SSF51182">
    <property type="entry name" value="RmlC-like cupins"/>
    <property type="match status" value="1"/>
</dbReference>
<protein>
    <submittedName>
        <fullName evidence="3">Myo-inositol metabolism protein,putative isomerase</fullName>
    </submittedName>
</protein>
<dbReference type="EMBL" id="HE614873">
    <property type="protein sequence ID" value="CCE74690.1"/>
    <property type="molecule type" value="Genomic_DNA"/>
</dbReference>
<feature type="region of interest" description="Disordered" evidence="2">
    <location>
        <begin position="299"/>
        <end position="326"/>
    </location>
</feature>
<dbReference type="Pfam" id="PF04962">
    <property type="entry name" value="KduI"/>
    <property type="match status" value="1"/>
</dbReference>
<dbReference type="PANTHER" id="PTHR39193">
    <property type="entry name" value="5-DEOXY-GLUCURONATE ISOMERASE"/>
    <property type="match status" value="1"/>
</dbReference>
<dbReference type="NCBIfam" id="TIGR04378">
    <property type="entry name" value="myo_inos_iolB"/>
    <property type="match status" value="1"/>
</dbReference>
<sequence>MTTNEWLHPRGSLGRDGWETVVDGSLPGWEHTGLRVAVLAEGDALELAASGVERMVVPLAGSFAVRHREGDGDERATDLAGRASVFAGPTDVLYLSCTSTAVVTGSGRVAVAESPATRHVPSRRLARADVPVELRGAGRSSRQVHNFGTPGTPGSLDAERLIVCEVLTPAENWSSYPAHKHDEEKPGEESRLEEIYYFETAVGRALDAPADADPFGLFHTSSSPAGEIAIDAVVRTGDVVLVPYGYHGPAVAAPGYDLYYLNVMAGPGADRAWLISDHPAHSWIRGTWAGQEIDPRLPFAPDDAAAAADAAAPAPAPAPDQEAPAR</sequence>
<name>A0AAI9EIA4_9MICO</name>
<dbReference type="Gene3D" id="2.60.120.10">
    <property type="entry name" value="Jelly Rolls"/>
    <property type="match status" value="2"/>
</dbReference>
<organism evidence="3 4">
    <name type="scientific">Clavibacter nebraskensis NCPPB 2581</name>
    <dbReference type="NCBI Taxonomy" id="1097677"/>
    <lineage>
        <taxon>Bacteria</taxon>
        <taxon>Bacillati</taxon>
        <taxon>Actinomycetota</taxon>
        <taxon>Actinomycetes</taxon>
        <taxon>Micrococcales</taxon>
        <taxon>Microbacteriaceae</taxon>
        <taxon>Clavibacter</taxon>
    </lineage>
</organism>
<accession>A0AAI9EIA4</accession>
<dbReference type="PANTHER" id="PTHR39193:SF1">
    <property type="entry name" value="5-DEOXY-GLUCURONATE ISOMERASE"/>
    <property type="match status" value="1"/>
</dbReference>